<dbReference type="Proteomes" id="UP000824264">
    <property type="component" value="Unassembled WGS sequence"/>
</dbReference>
<sequence length="127" mass="13451">MNGERVKRAVIGVVVAWAASYMAKWIFPLSMPWKGLVLLFVAASPAFAIVLAYGLIVAFLNWTASGSKASLVALAACGHLFGPGGLAFLEVTPTGVPFLLLIAVIGAVTLYKRLTGPKKAPSPKRRR</sequence>
<reference evidence="2" key="1">
    <citation type="journal article" date="2021" name="PeerJ">
        <title>Extensive microbial diversity within the chicken gut microbiome revealed by metagenomics and culture.</title>
        <authorList>
            <person name="Gilroy R."/>
            <person name="Ravi A."/>
            <person name="Getino M."/>
            <person name="Pursley I."/>
            <person name="Horton D.L."/>
            <person name="Alikhan N.F."/>
            <person name="Baker D."/>
            <person name="Gharbi K."/>
            <person name="Hall N."/>
            <person name="Watson M."/>
            <person name="Adriaenssens E.M."/>
            <person name="Foster-Nyarko E."/>
            <person name="Jarju S."/>
            <person name="Secka A."/>
            <person name="Antonio M."/>
            <person name="Oren A."/>
            <person name="Chaudhuri R.R."/>
            <person name="La Ragione R."/>
            <person name="Hildebrand F."/>
            <person name="Pallen M.J."/>
        </authorList>
    </citation>
    <scope>NUCLEOTIDE SEQUENCE</scope>
    <source>
        <strain evidence="2">ChiSxjej5B17-1746</strain>
    </source>
</reference>
<protein>
    <submittedName>
        <fullName evidence="2">Uncharacterized protein</fullName>
    </submittedName>
</protein>
<feature type="transmembrane region" description="Helical" evidence="1">
    <location>
        <begin position="33"/>
        <end position="59"/>
    </location>
</feature>
<feature type="transmembrane region" description="Helical" evidence="1">
    <location>
        <begin position="71"/>
        <end position="89"/>
    </location>
</feature>
<keyword evidence="1" id="KW-0812">Transmembrane</keyword>
<accession>A0A9D1U9K9</accession>
<feature type="transmembrane region" description="Helical" evidence="1">
    <location>
        <begin position="9"/>
        <end position="27"/>
    </location>
</feature>
<name>A0A9D1U9K9_9BACT</name>
<evidence type="ECO:0000256" key="1">
    <source>
        <dbReference type="SAM" id="Phobius"/>
    </source>
</evidence>
<organism evidence="2 3">
    <name type="scientific">Candidatus Bilophila faecipullorum</name>
    <dbReference type="NCBI Taxonomy" id="2838482"/>
    <lineage>
        <taxon>Bacteria</taxon>
        <taxon>Pseudomonadati</taxon>
        <taxon>Thermodesulfobacteriota</taxon>
        <taxon>Desulfovibrionia</taxon>
        <taxon>Desulfovibrionales</taxon>
        <taxon>Desulfovibrionaceae</taxon>
        <taxon>Bilophila</taxon>
    </lineage>
</organism>
<keyword evidence="1" id="KW-1133">Transmembrane helix</keyword>
<reference evidence="2" key="2">
    <citation type="submission" date="2021-04" db="EMBL/GenBank/DDBJ databases">
        <authorList>
            <person name="Gilroy R."/>
        </authorList>
    </citation>
    <scope>NUCLEOTIDE SEQUENCE</scope>
    <source>
        <strain evidence="2">ChiSxjej5B17-1746</strain>
    </source>
</reference>
<comment type="caution">
    <text evidence="2">The sequence shown here is derived from an EMBL/GenBank/DDBJ whole genome shotgun (WGS) entry which is preliminary data.</text>
</comment>
<evidence type="ECO:0000313" key="3">
    <source>
        <dbReference type="Proteomes" id="UP000824264"/>
    </source>
</evidence>
<proteinExistence type="predicted"/>
<dbReference type="AlphaFoldDB" id="A0A9D1U9K9"/>
<evidence type="ECO:0000313" key="2">
    <source>
        <dbReference type="EMBL" id="HIW79213.1"/>
    </source>
</evidence>
<feature type="transmembrane region" description="Helical" evidence="1">
    <location>
        <begin position="95"/>
        <end position="114"/>
    </location>
</feature>
<keyword evidence="1" id="KW-0472">Membrane</keyword>
<gene>
    <name evidence="2" type="ORF">H9874_08730</name>
</gene>
<dbReference type="EMBL" id="DXGI01000327">
    <property type="protein sequence ID" value="HIW79213.1"/>
    <property type="molecule type" value="Genomic_DNA"/>
</dbReference>